<evidence type="ECO:0000256" key="1">
    <source>
        <dbReference type="ARBA" id="ARBA00004273"/>
    </source>
</evidence>
<dbReference type="Gene3D" id="1.10.238.10">
    <property type="entry name" value="EF-hand"/>
    <property type="match status" value="1"/>
</dbReference>
<comment type="subcellular location">
    <subcellularLocation>
        <location evidence="1">Mitochondrion inner membrane</location>
    </subcellularLocation>
</comment>
<dbReference type="GO" id="GO:0036444">
    <property type="term" value="P:calcium import into the mitochondrion"/>
    <property type="evidence" value="ECO:0007669"/>
    <property type="project" value="TreeGrafter"/>
</dbReference>
<evidence type="ECO:0000256" key="2">
    <source>
        <dbReference type="ARBA" id="ARBA00022723"/>
    </source>
</evidence>
<dbReference type="InterPro" id="IPR011992">
    <property type="entry name" value="EF-hand-dom_pair"/>
</dbReference>
<protein>
    <submittedName>
        <fullName evidence="6">Uncharacterized protein LOC110296011 isoform X1</fullName>
    </submittedName>
</protein>
<dbReference type="SUPFAM" id="SSF47473">
    <property type="entry name" value="EF-hand"/>
    <property type="match status" value="1"/>
</dbReference>
<evidence type="ECO:0000313" key="5">
    <source>
        <dbReference type="Proteomes" id="UP000515126"/>
    </source>
</evidence>
<dbReference type="InterPro" id="IPR039800">
    <property type="entry name" value="MICU1/2/3"/>
</dbReference>
<reference evidence="6" key="1">
    <citation type="submission" date="2025-08" db="UniProtKB">
        <authorList>
            <consortium name="RefSeq"/>
        </authorList>
    </citation>
    <scope>IDENTIFICATION</scope>
</reference>
<keyword evidence="4" id="KW-0472">Membrane</keyword>
<dbReference type="GeneID" id="110296011"/>
<evidence type="ECO:0000256" key="4">
    <source>
        <dbReference type="ARBA" id="ARBA00023136"/>
    </source>
</evidence>
<dbReference type="FunFam" id="1.10.238.10:FF:000416">
    <property type="entry name" value="Aralar1, isoform F"/>
    <property type="match status" value="1"/>
</dbReference>
<dbReference type="GO" id="GO:1990246">
    <property type="term" value="C:uniplex complex"/>
    <property type="evidence" value="ECO:0007669"/>
    <property type="project" value="TreeGrafter"/>
</dbReference>
<organism evidence="5 6">
    <name type="scientific">Mus caroli</name>
    <name type="common">Ryukyu mouse</name>
    <name type="synonym">Ricefield mouse</name>
    <dbReference type="NCBI Taxonomy" id="10089"/>
    <lineage>
        <taxon>Eukaryota</taxon>
        <taxon>Metazoa</taxon>
        <taxon>Chordata</taxon>
        <taxon>Craniata</taxon>
        <taxon>Vertebrata</taxon>
        <taxon>Euteleostomi</taxon>
        <taxon>Mammalia</taxon>
        <taxon>Eutheria</taxon>
        <taxon>Euarchontoglires</taxon>
        <taxon>Glires</taxon>
        <taxon>Rodentia</taxon>
        <taxon>Myomorpha</taxon>
        <taxon>Muroidea</taxon>
        <taxon>Muridae</taxon>
        <taxon>Murinae</taxon>
        <taxon>Mus</taxon>
        <taxon>Mus</taxon>
    </lineage>
</organism>
<name>A0A6P7R2E3_MUSCR</name>
<dbReference type="PANTHER" id="PTHR12294">
    <property type="entry name" value="EF HAND DOMAIN FAMILY A1,A2-RELATED"/>
    <property type="match status" value="1"/>
</dbReference>
<gene>
    <name evidence="6" type="primary">LOC110296011</name>
</gene>
<proteinExistence type="predicted"/>
<evidence type="ECO:0000313" key="6">
    <source>
        <dbReference type="RefSeq" id="XP_029334777.1"/>
    </source>
</evidence>
<dbReference type="GO" id="GO:0005509">
    <property type="term" value="F:calcium ion binding"/>
    <property type="evidence" value="ECO:0007669"/>
    <property type="project" value="InterPro"/>
</dbReference>
<keyword evidence="2" id="KW-0479">Metal-binding</keyword>
<dbReference type="AlphaFoldDB" id="A0A6P7R2E3"/>
<dbReference type="GO" id="GO:0051560">
    <property type="term" value="P:mitochondrial calcium ion homeostasis"/>
    <property type="evidence" value="ECO:0007669"/>
    <property type="project" value="TreeGrafter"/>
</dbReference>
<evidence type="ECO:0000256" key="3">
    <source>
        <dbReference type="ARBA" id="ARBA00022737"/>
    </source>
</evidence>
<dbReference type="PANTHER" id="PTHR12294:SF1">
    <property type="entry name" value="CALCIUM UPTAKE PROTEIN 1, MITOCHONDRIAL"/>
    <property type="match status" value="1"/>
</dbReference>
<dbReference type="Proteomes" id="UP000515126">
    <property type="component" value="Chromosome 6"/>
</dbReference>
<dbReference type="RefSeq" id="XP_029334777.1">
    <property type="nucleotide sequence ID" value="XM_029478917.1"/>
</dbReference>
<accession>A0A6P7R2E3</accession>
<sequence>MAAAKVALTKRADPAELKAIFLKYASIEKNGEFFMSPHDFVTRYLNIFGESQPNPKTVELLSGVVDQTKDGLISFQEFVAFESVLCAPDALFMVAFQLFDKAGKGQVTFASCFRDTRDAPWSGFTVRVCLSIPIVTNVILCTFGTTGRLDDIRKYIVTAFSSPGLGKCQEGVRVNCVGTQTVKAKHTIQVKADLPKAWDKLGMELDKHWRHFFLKLSGKESFVNTDFRYGISQR</sequence>
<keyword evidence="3" id="KW-0677">Repeat</keyword>
<keyword evidence="5" id="KW-1185">Reference proteome</keyword>